<dbReference type="EMBL" id="JSVC01000021">
    <property type="protein sequence ID" value="KIC93240.1"/>
    <property type="molecule type" value="Genomic_DNA"/>
</dbReference>
<comment type="caution">
    <text evidence="1">The sequence shown here is derived from an EMBL/GenBank/DDBJ whole genome shotgun (WGS) entry which is preliminary data.</text>
</comment>
<name>A0A0C1IGC7_9BACT</name>
<protein>
    <recommendedName>
        <fullName evidence="3">PKD/Chitinase domain-containing protein</fullName>
    </recommendedName>
</protein>
<gene>
    <name evidence="1" type="ORF">OI18_18475</name>
</gene>
<dbReference type="Pfam" id="PF22352">
    <property type="entry name" value="K319L-like_PKD"/>
    <property type="match status" value="1"/>
</dbReference>
<dbReference type="OrthoDB" id="661558at2"/>
<dbReference type="PANTHER" id="PTHR46182">
    <property type="entry name" value="FI19480P1"/>
    <property type="match status" value="1"/>
</dbReference>
<dbReference type="STRING" id="1349421.OI18_18475"/>
<dbReference type="AlphaFoldDB" id="A0A0C1IGC7"/>
<dbReference type="GO" id="GO:0016020">
    <property type="term" value="C:membrane"/>
    <property type="evidence" value="ECO:0007669"/>
    <property type="project" value="TreeGrafter"/>
</dbReference>
<sequence length="143" mass="15555">MRSSQIRNSVFAGLALSIISFTLYSCDKNCDEPKKEKGLSANAGADISLVLPNNYTELKGSGDAPEGWITGYEWTKISGPASSSYSDVKNAALKVSDLVQGRYTFELKVTDNNMQTAKDQVNITVLTKSDSGRDCDHEGNYDD</sequence>
<dbReference type="FunFam" id="2.60.40.10:FF:000257">
    <property type="entry name" value="Dyslexia-associated protein KIAA0319-like"/>
    <property type="match status" value="1"/>
</dbReference>
<dbReference type="SUPFAM" id="SSF49299">
    <property type="entry name" value="PKD domain"/>
    <property type="match status" value="1"/>
</dbReference>
<dbReference type="Proteomes" id="UP000031408">
    <property type="component" value="Unassembled WGS sequence"/>
</dbReference>
<dbReference type="PANTHER" id="PTHR46182:SF2">
    <property type="entry name" value="FI19480P1"/>
    <property type="match status" value="1"/>
</dbReference>
<accession>A0A0C1IGC7</accession>
<proteinExistence type="predicted"/>
<keyword evidence="2" id="KW-1185">Reference proteome</keyword>
<dbReference type="InterPro" id="IPR035986">
    <property type="entry name" value="PKD_dom_sf"/>
</dbReference>
<evidence type="ECO:0000313" key="2">
    <source>
        <dbReference type="Proteomes" id="UP000031408"/>
    </source>
</evidence>
<evidence type="ECO:0000313" key="1">
    <source>
        <dbReference type="EMBL" id="KIC93240.1"/>
    </source>
</evidence>
<dbReference type="Gene3D" id="2.60.40.10">
    <property type="entry name" value="Immunoglobulins"/>
    <property type="match status" value="1"/>
</dbReference>
<organism evidence="1 2">
    <name type="scientific">Flavihumibacter solisilvae</name>
    <dbReference type="NCBI Taxonomy" id="1349421"/>
    <lineage>
        <taxon>Bacteria</taxon>
        <taxon>Pseudomonadati</taxon>
        <taxon>Bacteroidota</taxon>
        <taxon>Chitinophagia</taxon>
        <taxon>Chitinophagales</taxon>
        <taxon>Chitinophagaceae</taxon>
        <taxon>Flavihumibacter</taxon>
    </lineage>
</organism>
<reference evidence="1 2" key="1">
    <citation type="submission" date="2014-11" db="EMBL/GenBank/DDBJ databases">
        <title>Genome sequence of Flavihumibacter solisilvae 3-3.</title>
        <authorList>
            <person name="Zhou G."/>
            <person name="Li M."/>
            <person name="Wang G."/>
        </authorList>
    </citation>
    <scope>NUCLEOTIDE SEQUENCE [LARGE SCALE GENOMIC DNA]</scope>
    <source>
        <strain evidence="1 2">3-3</strain>
    </source>
</reference>
<dbReference type="GO" id="GO:0031410">
    <property type="term" value="C:cytoplasmic vesicle"/>
    <property type="evidence" value="ECO:0007669"/>
    <property type="project" value="TreeGrafter"/>
</dbReference>
<dbReference type="InterPro" id="IPR029865">
    <property type="entry name" value="KIAA0319-like"/>
</dbReference>
<evidence type="ECO:0008006" key="3">
    <source>
        <dbReference type="Google" id="ProtNLM"/>
    </source>
</evidence>
<dbReference type="InterPro" id="IPR013783">
    <property type="entry name" value="Ig-like_fold"/>
</dbReference>
<dbReference type="PROSITE" id="PS51257">
    <property type="entry name" value="PROKAR_LIPOPROTEIN"/>
    <property type="match status" value="1"/>
</dbReference>
<dbReference type="RefSeq" id="WP_039142510.1">
    <property type="nucleotide sequence ID" value="NZ_JSVC01000021.1"/>
</dbReference>